<dbReference type="GO" id="GO:0005829">
    <property type="term" value="C:cytosol"/>
    <property type="evidence" value="ECO:0007669"/>
    <property type="project" value="TreeGrafter"/>
</dbReference>
<keyword evidence="1" id="KW-0378">Hydrolase</keyword>
<comment type="caution">
    <text evidence="1">The sequence shown here is derived from an EMBL/GenBank/DDBJ whole genome shotgun (WGS) entry which is preliminary data.</text>
</comment>
<dbReference type="InterPro" id="IPR006379">
    <property type="entry name" value="HAD-SF_hydro_IIB"/>
</dbReference>
<dbReference type="PROSITE" id="PS01229">
    <property type="entry name" value="COF_2"/>
    <property type="match status" value="1"/>
</dbReference>
<dbReference type="RefSeq" id="WP_272435943.1">
    <property type="nucleotide sequence ID" value="NZ_JAMQKB010000004.1"/>
</dbReference>
<proteinExistence type="predicted"/>
<dbReference type="SFLD" id="SFLDG01140">
    <property type="entry name" value="C2.B:_Phosphomannomutase_and_P"/>
    <property type="match status" value="1"/>
</dbReference>
<dbReference type="PANTHER" id="PTHR10000">
    <property type="entry name" value="PHOSPHOSERINE PHOSPHATASE"/>
    <property type="match status" value="1"/>
</dbReference>
<dbReference type="Proteomes" id="UP001145050">
    <property type="component" value="Unassembled WGS sequence"/>
</dbReference>
<dbReference type="InterPro" id="IPR023214">
    <property type="entry name" value="HAD_sf"/>
</dbReference>
<name>A0A9X3WQQ1_9BACI</name>
<dbReference type="InterPro" id="IPR036412">
    <property type="entry name" value="HAD-like_sf"/>
</dbReference>
<keyword evidence="2" id="KW-1185">Reference proteome</keyword>
<reference evidence="1" key="1">
    <citation type="submission" date="2022-06" db="EMBL/GenBank/DDBJ databases">
        <title>Aquibacillus sp. a new bacterium isolated from soil saline samples.</title>
        <authorList>
            <person name="Galisteo C."/>
            <person name="De La Haba R."/>
            <person name="Sanchez-Porro C."/>
            <person name="Ventosa A."/>
        </authorList>
    </citation>
    <scope>NUCLEOTIDE SEQUENCE</scope>
    <source>
        <strain evidence="1">3ASR75-11</strain>
    </source>
</reference>
<dbReference type="NCBIfam" id="TIGR01484">
    <property type="entry name" value="HAD-SF-IIB"/>
    <property type="match status" value="1"/>
</dbReference>
<dbReference type="Gene3D" id="3.40.50.1000">
    <property type="entry name" value="HAD superfamily/HAD-like"/>
    <property type="match status" value="1"/>
</dbReference>
<dbReference type="GO" id="GO:0016791">
    <property type="term" value="F:phosphatase activity"/>
    <property type="evidence" value="ECO:0007669"/>
    <property type="project" value="UniProtKB-ARBA"/>
</dbReference>
<organism evidence="1 2">
    <name type="scientific">Terrihalobacillus insolitus</name>
    <dbReference type="NCBI Taxonomy" id="2950438"/>
    <lineage>
        <taxon>Bacteria</taxon>
        <taxon>Bacillati</taxon>
        <taxon>Bacillota</taxon>
        <taxon>Bacilli</taxon>
        <taxon>Bacillales</taxon>
        <taxon>Bacillaceae</taxon>
        <taxon>Terrihalobacillus</taxon>
    </lineage>
</organism>
<dbReference type="Gene3D" id="3.30.1240.10">
    <property type="match status" value="1"/>
</dbReference>
<dbReference type="SUPFAM" id="SSF56784">
    <property type="entry name" value="HAD-like"/>
    <property type="match status" value="1"/>
</dbReference>
<sequence length="263" mass="29702">MKNNYRILFLDIDGTLVTPDDTIQQSTKSAIRQVQDKGIKVFLATGRPLHEIREIGKELNIDSYIGYNGAFAIHKEKEILNEPMDTSTIEHFIDIANQQDNDLVFYTNGKNVFTSLDKPMVKKFMQKFNLRKNELYTPTNDYNVLGVTLIDLKDGDIDHYTVNDHMYFSEVNIKGFRNNYDVIRETANKGFAVKAILDNLSISPEHAIAFGDGMNDKEMLRVVGEGFAMGNANPNLFEYANHTTTAVTESGIYNGLKSLGLVE</sequence>
<accession>A0A9X3WQQ1</accession>
<dbReference type="GO" id="GO:0000287">
    <property type="term" value="F:magnesium ion binding"/>
    <property type="evidence" value="ECO:0007669"/>
    <property type="project" value="TreeGrafter"/>
</dbReference>
<dbReference type="Pfam" id="PF08282">
    <property type="entry name" value="Hydrolase_3"/>
    <property type="match status" value="1"/>
</dbReference>
<dbReference type="PANTHER" id="PTHR10000:SF25">
    <property type="entry name" value="PHOSPHATASE YKRA-RELATED"/>
    <property type="match status" value="1"/>
</dbReference>
<evidence type="ECO:0000313" key="2">
    <source>
        <dbReference type="Proteomes" id="UP001145050"/>
    </source>
</evidence>
<dbReference type="SFLD" id="SFLDS00003">
    <property type="entry name" value="Haloacid_Dehalogenase"/>
    <property type="match status" value="1"/>
</dbReference>
<evidence type="ECO:0000313" key="1">
    <source>
        <dbReference type="EMBL" id="MDC3424142.1"/>
    </source>
</evidence>
<dbReference type="EMBL" id="JAMQKB010000004">
    <property type="protein sequence ID" value="MDC3424142.1"/>
    <property type="molecule type" value="Genomic_DNA"/>
</dbReference>
<gene>
    <name evidence="1" type="ORF">NC797_06420</name>
</gene>
<protein>
    <submittedName>
        <fullName evidence="1">Cof-type HAD-IIB family hydrolase</fullName>
    </submittedName>
</protein>
<dbReference type="PROSITE" id="PS01228">
    <property type="entry name" value="COF_1"/>
    <property type="match status" value="1"/>
</dbReference>
<dbReference type="AlphaFoldDB" id="A0A9X3WQQ1"/>
<dbReference type="NCBIfam" id="TIGR00099">
    <property type="entry name" value="Cof-subfamily"/>
    <property type="match status" value="1"/>
</dbReference>
<dbReference type="InterPro" id="IPR000150">
    <property type="entry name" value="Cof"/>
</dbReference>